<dbReference type="PANTHER" id="PTHR39648">
    <property type="entry name" value="6-HYDROXYMETHYL-7,8-DIHYDROPTERIN PYROPHOSPHOKINASE"/>
    <property type="match status" value="1"/>
</dbReference>
<feature type="domain" description="6-hydroxymethylpterin diphosphokinase MptE-like" evidence="6">
    <location>
        <begin position="42"/>
        <end position="187"/>
    </location>
</feature>
<dbReference type="HAMAP" id="MF_02131">
    <property type="entry name" value="HMPDK_arch"/>
    <property type="match status" value="1"/>
</dbReference>
<keyword evidence="2 5" id="KW-0547">Nucleotide-binding</keyword>
<comment type="catalytic activity">
    <reaction evidence="5">
        <text>6-hydroxymethyl-7,8-dihydropterin + ATP = (7,8-dihydropterin-6-yl)methyl diphosphate + AMP + H(+)</text>
        <dbReference type="Rhea" id="RHEA:11412"/>
        <dbReference type="ChEBI" id="CHEBI:15378"/>
        <dbReference type="ChEBI" id="CHEBI:30616"/>
        <dbReference type="ChEBI" id="CHEBI:44841"/>
        <dbReference type="ChEBI" id="CHEBI:72950"/>
        <dbReference type="ChEBI" id="CHEBI:456215"/>
        <dbReference type="EC" id="2.7.6.3"/>
    </reaction>
</comment>
<dbReference type="EMBL" id="CP013050">
    <property type="protein sequence ID" value="ALM75420.1"/>
    <property type="molecule type" value="Genomic_DNA"/>
</dbReference>
<dbReference type="STRING" id="55802.TBCH5v1_1504"/>
<evidence type="ECO:0000313" key="8">
    <source>
        <dbReference type="Proteomes" id="UP000066042"/>
    </source>
</evidence>
<dbReference type="GO" id="GO:0000287">
    <property type="term" value="F:magnesium ion binding"/>
    <property type="evidence" value="ECO:0007669"/>
    <property type="project" value="UniProtKB-UniRule"/>
</dbReference>
<comment type="similarity">
    <text evidence="5">Belongs to the archaeal 6-HMPDK family.</text>
</comment>
<gene>
    <name evidence="5" type="primary">mptE</name>
    <name evidence="7" type="ORF">TBCH5v1_1504</name>
</gene>
<dbReference type="GO" id="GO:0004788">
    <property type="term" value="F:thiamine diphosphokinase activity"/>
    <property type="evidence" value="ECO:0007669"/>
    <property type="project" value="InterPro"/>
</dbReference>
<evidence type="ECO:0000256" key="2">
    <source>
        <dbReference type="ARBA" id="ARBA00022741"/>
    </source>
</evidence>
<dbReference type="AlphaFoldDB" id="A0A0S1XCE3"/>
<dbReference type="Proteomes" id="UP000066042">
    <property type="component" value="Chromosome"/>
</dbReference>
<reference evidence="7 8" key="1">
    <citation type="journal article" date="2016" name="Genome Announc.">
        <title>Complete genome sequence of the hyperthermophilic and piezophilic archaeon Thermococcus barophilus Ch5, capable of growth at the expense of hydrogenogenesis from carbon monoxide and formate.</title>
        <authorList>
            <person name="Oger P."/>
            <person name="Sokolova T.G."/>
            <person name="Kozhevnikova D.A."/>
            <person name="Taranov E.A."/>
            <person name="Vannier P."/>
            <person name="Lee H.S."/>
            <person name="Kwon K.K."/>
            <person name="Kang S.G."/>
            <person name="Lee J.H."/>
            <person name="Bonch-Osmolovskaya E.A."/>
            <person name="Lebedinsky A.V."/>
        </authorList>
    </citation>
    <scope>NUCLEOTIDE SEQUENCE [LARGE SCALE GENOMIC DNA]</scope>
    <source>
        <strain evidence="8">Ch5</strain>
    </source>
</reference>
<dbReference type="GO" id="GO:0005524">
    <property type="term" value="F:ATP binding"/>
    <property type="evidence" value="ECO:0007669"/>
    <property type="project" value="UniProtKB-UniRule"/>
</dbReference>
<dbReference type="InterPro" id="IPR002826">
    <property type="entry name" value="MptE-like"/>
</dbReference>
<keyword evidence="4 5" id="KW-0067">ATP-binding</keyword>
<keyword evidence="3 5" id="KW-0418">Kinase</keyword>
<evidence type="ECO:0000313" key="7">
    <source>
        <dbReference type="EMBL" id="ALM75420.1"/>
    </source>
</evidence>
<dbReference type="RefSeq" id="WP_056934060.1">
    <property type="nucleotide sequence ID" value="NZ_CP013050.1"/>
</dbReference>
<evidence type="ECO:0000259" key="6">
    <source>
        <dbReference type="Pfam" id="PF01973"/>
    </source>
</evidence>
<sequence>MKFEEWKPFYNEIVTTMGYDVMKDREAAKILQELLLKNKNYIKPYYLREIIEGNKVYIFGAGPSLELALKYLSFKDGIKISADGATSALLEFGLVPDIVVTDLDGRFEDIKRADLLGAYIVVHAHGDNIEKLKEYVPQLEKVLGTCQTEPLDIVHNFGGFTDGDRAVFLAEEFGAEEIILVGFDFGDVIGKWSKPHLKEHAPIWESKRKKFEFAQKLLQWLKKNGKAKIRRIVCHPIDYAISKCYIER</sequence>
<keyword evidence="1 5" id="KW-0808">Transferase</keyword>
<dbReference type="InterPro" id="IPR036759">
    <property type="entry name" value="TPK_catalytic_sf"/>
</dbReference>
<protein>
    <recommendedName>
        <fullName evidence="5">6-hydroxymethyl-7,8-dihydropterin pyrophosphokinase</fullName>
        <shortName evidence="5">HPPK</shortName>
        <ecNumber evidence="5">2.7.6.3</ecNumber>
    </recommendedName>
    <alternativeName>
        <fullName evidence="5">2-amino-4-hydroxy-6-hydroxymethyldihydropteridine pyrophosphokinase</fullName>
    </alternativeName>
    <alternativeName>
        <fullName evidence="5">6-hydroxymethyl-7,8-dihydropterin diphosphokinase</fullName>
        <shortName evidence="5">6-HMPDK</shortName>
    </alternativeName>
    <alternativeName>
        <fullName evidence="5">7,8-dihydro-6-hydroxymethylpterin diphosphokinase</fullName>
    </alternativeName>
    <alternativeName>
        <fullName evidence="5">7,8-dihydro-6-hydroxymethylpterin pyrophosphokinase</fullName>
        <shortName evidence="5">PPPK</shortName>
    </alternativeName>
</protein>
<dbReference type="InterPro" id="IPR027510">
    <property type="entry name" value="HMPDK_MptE"/>
</dbReference>
<evidence type="ECO:0000256" key="5">
    <source>
        <dbReference type="HAMAP-Rule" id="MF_02131"/>
    </source>
</evidence>
<accession>A0A0S1XCE3</accession>
<organism evidence="7 8">
    <name type="scientific">Thermococcus barophilus</name>
    <dbReference type="NCBI Taxonomy" id="55802"/>
    <lineage>
        <taxon>Archaea</taxon>
        <taxon>Methanobacteriati</taxon>
        <taxon>Methanobacteriota</taxon>
        <taxon>Thermococci</taxon>
        <taxon>Thermococcales</taxon>
        <taxon>Thermococcaceae</taxon>
        <taxon>Thermococcus</taxon>
    </lineage>
</organism>
<evidence type="ECO:0000256" key="4">
    <source>
        <dbReference type="ARBA" id="ARBA00022840"/>
    </source>
</evidence>
<dbReference type="EC" id="2.7.6.3" evidence="5"/>
<dbReference type="Pfam" id="PF01973">
    <property type="entry name" value="MptE-like"/>
    <property type="match status" value="1"/>
</dbReference>
<dbReference type="GO" id="GO:0016301">
    <property type="term" value="F:kinase activity"/>
    <property type="evidence" value="ECO:0007669"/>
    <property type="project" value="UniProtKB-KW"/>
</dbReference>
<name>A0A0S1XCE3_THEBA</name>
<dbReference type="PANTHER" id="PTHR39648:SF1">
    <property type="entry name" value="6-HYDROXYMETHYL-7,8-DIHYDROPTERIN PYROPHOSPHOKINASE"/>
    <property type="match status" value="1"/>
</dbReference>
<proteinExistence type="inferred from homology"/>
<dbReference type="PATRIC" id="fig|55802.8.peg.1483"/>
<comment type="function">
    <text evidence="5">Catalyzes the transfer of diphosphate from ATP to 6-hydroxymethyl-7,8-dihydropterin (6-HMD), leading to 6-hydroxymethyl-7,8-dihydropterin diphosphate (6-HMDP).</text>
</comment>
<evidence type="ECO:0000256" key="3">
    <source>
        <dbReference type="ARBA" id="ARBA00022777"/>
    </source>
</evidence>
<evidence type="ECO:0000256" key="1">
    <source>
        <dbReference type="ARBA" id="ARBA00022679"/>
    </source>
</evidence>
<dbReference type="GO" id="GO:0009229">
    <property type="term" value="P:thiamine diphosphate biosynthetic process"/>
    <property type="evidence" value="ECO:0007669"/>
    <property type="project" value="InterPro"/>
</dbReference>
<dbReference type="GO" id="GO:0003848">
    <property type="term" value="F:2-amino-4-hydroxy-6-hydroxymethyldihydropteridine diphosphokinase activity"/>
    <property type="evidence" value="ECO:0007669"/>
    <property type="project" value="UniProtKB-UniRule"/>
</dbReference>
<dbReference type="SUPFAM" id="SSF63999">
    <property type="entry name" value="Thiamin pyrophosphokinase, catalytic domain"/>
    <property type="match status" value="1"/>
</dbReference>
<comment type="cofactor">
    <cofactor evidence="5">
        <name>Mg(2+)</name>
        <dbReference type="ChEBI" id="CHEBI:18420"/>
    </cofactor>
</comment>
<keyword evidence="5" id="KW-0460">Magnesium</keyword>
<dbReference type="GeneID" id="26136748"/>